<dbReference type="PROSITE" id="PS00670">
    <property type="entry name" value="D_2_HYDROXYACID_DH_2"/>
    <property type="match status" value="1"/>
</dbReference>
<dbReference type="InterPro" id="IPR029753">
    <property type="entry name" value="D-isomer_DH_CS"/>
</dbReference>
<dbReference type="EC" id="1.1.1.272" evidence="7"/>
<name>A0A9X5CAN9_9FIRM</name>
<evidence type="ECO:0000259" key="6">
    <source>
        <dbReference type="Pfam" id="PF02826"/>
    </source>
</evidence>
<feature type="domain" description="D-isomer specific 2-hydroxyacid dehydrogenase catalytic" evidence="5">
    <location>
        <begin position="21"/>
        <end position="310"/>
    </location>
</feature>
<dbReference type="SUPFAM" id="SSF52283">
    <property type="entry name" value="Formate/glycerate dehydrogenase catalytic domain-like"/>
    <property type="match status" value="1"/>
</dbReference>
<feature type="domain" description="D-isomer specific 2-hydroxyacid dehydrogenase NAD-binding" evidence="6">
    <location>
        <begin position="106"/>
        <end position="287"/>
    </location>
</feature>
<evidence type="ECO:0000256" key="2">
    <source>
        <dbReference type="ARBA" id="ARBA00023002"/>
    </source>
</evidence>
<dbReference type="PANTHER" id="PTHR43761:SF1">
    <property type="entry name" value="D-ISOMER SPECIFIC 2-HYDROXYACID DEHYDROGENASE CATALYTIC DOMAIN-CONTAINING PROTEIN-RELATED"/>
    <property type="match status" value="1"/>
</dbReference>
<proteinExistence type="inferred from homology"/>
<dbReference type="EMBL" id="VIRB01000133">
    <property type="protein sequence ID" value="NDO71175.1"/>
    <property type="molecule type" value="Genomic_DNA"/>
</dbReference>
<evidence type="ECO:0000313" key="8">
    <source>
        <dbReference type="Proteomes" id="UP000474104"/>
    </source>
</evidence>
<keyword evidence="2 4" id="KW-0560">Oxidoreductase</keyword>
<dbReference type="GO" id="GO:0050578">
    <property type="term" value="F:(2R)-2-hydroxyacid dehydrogenase (NADP+) activity"/>
    <property type="evidence" value="ECO:0007669"/>
    <property type="project" value="UniProtKB-EC"/>
</dbReference>
<dbReference type="Pfam" id="PF02826">
    <property type="entry name" value="2-Hacid_dh_C"/>
    <property type="match status" value="1"/>
</dbReference>
<dbReference type="SUPFAM" id="SSF51735">
    <property type="entry name" value="NAD(P)-binding Rossmann-fold domains"/>
    <property type="match status" value="1"/>
</dbReference>
<dbReference type="RefSeq" id="WP_004080129.1">
    <property type="nucleotide sequence ID" value="NZ_CASCYM010000023.1"/>
</dbReference>
<comment type="caution">
    <text evidence="7">The sequence shown here is derived from an EMBL/GenBank/DDBJ whole genome shotgun (WGS) entry which is preliminary data.</text>
</comment>
<organism evidence="7 8">
    <name type="scientific">Schaedlerella arabinosiphila</name>
    <dbReference type="NCBI Taxonomy" id="2044587"/>
    <lineage>
        <taxon>Bacteria</taxon>
        <taxon>Bacillati</taxon>
        <taxon>Bacillota</taxon>
        <taxon>Clostridia</taxon>
        <taxon>Lachnospirales</taxon>
        <taxon>Lachnospiraceae</taxon>
        <taxon>Schaedlerella</taxon>
    </lineage>
</organism>
<gene>
    <name evidence="7" type="ORF">FMM80_22000</name>
</gene>
<comment type="similarity">
    <text evidence="1 4">Belongs to the D-isomer specific 2-hydroxyacid dehydrogenase family.</text>
</comment>
<dbReference type="GO" id="GO:0051287">
    <property type="term" value="F:NAD binding"/>
    <property type="evidence" value="ECO:0007669"/>
    <property type="project" value="InterPro"/>
</dbReference>
<dbReference type="AlphaFoldDB" id="A0A9X5CAN9"/>
<evidence type="ECO:0000256" key="1">
    <source>
        <dbReference type="ARBA" id="ARBA00005854"/>
    </source>
</evidence>
<dbReference type="InterPro" id="IPR050418">
    <property type="entry name" value="D-iso_2-hydroxyacid_DH_PdxB"/>
</dbReference>
<dbReference type="Pfam" id="PF00389">
    <property type="entry name" value="2-Hacid_dh"/>
    <property type="match status" value="1"/>
</dbReference>
<evidence type="ECO:0000256" key="3">
    <source>
        <dbReference type="ARBA" id="ARBA00023027"/>
    </source>
</evidence>
<dbReference type="InterPro" id="IPR006139">
    <property type="entry name" value="D-isomer_2_OHA_DH_cat_dom"/>
</dbReference>
<dbReference type="Gene3D" id="3.40.50.720">
    <property type="entry name" value="NAD(P)-binding Rossmann-like Domain"/>
    <property type="match status" value="2"/>
</dbReference>
<dbReference type="OrthoDB" id="9805416at2"/>
<dbReference type="InterPro" id="IPR006140">
    <property type="entry name" value="D-isomer_DH_NAD-bd"/>
</dbReference>
<reference evidence="7 8" key="1">
    <citation type="submission" date="2019-07" db="EMBL/GenBank/DDBJ databases">
        <title>Draft genome sequences of 15 bacterial species constituting the stable defined intestinal microbiota of the GM15 gnotobiotic mouse model.</title>
        <authorList>
            <person name="Elie C."/>
            <person name="Mathieu A."/>
            <person name="Saliou A."/>
            <person name="Darnaud M."/>
            <person name="Leulier F."/>
            <person name="Tamellini A."/>
        </authorList>
    </citation>
    <scope>NUCLEOTIDE SEQUENCE [LARGE SCALE GENOMIC DNA]</scope>
    <source>
        <strain evidence="8">ASF 502</strain>
    </source>
</reference>
<evidence type="ECO:0000256" key="4">
    <source>
        <dbReference type="RuleBase" id="RU003719"/>
    </source>
</evidence>
<evidence type="ECO:0000259" key="5">
    <source>
        <dbReference type="Pfam" id="PF00389"/>
    </source>
</evidence>
<dbReference type="Proteomes" id="UP000474104">
    <property type="component" value="Unassembled WGS sequence"/>
</dbReference>
<sequence length="312" mass="34241">MKLVFLDKKTIGDDIDFSEFDTLGEVVSYDFSIPEEVPGRVTDADVLIVNMVPINEYTIRTAKKLKLVCVAATGTDNLDKEYLAGRGIAWRNVAGYSSDSVAQHTFAMLLYLMEHLRYYDDYVRNGQYIGDYMFTHMSTSFHRIAGRTWGIIGLGAIGRKVAEAARAFGADVIYCSVSGAPKQEGYRQVQLETLLRESDIVSVHVPLNPHTLGLINANEFGLMKPEAIFLNLSRGAVVVETALVEALNTGKIAAAGLDVIQEEPMSAFSPLLGVADKNRLLITPHIGWASVETRMDLLCIVAGQIKQFFAAG</sequence>
<keyword evidence="3" id="KW-0520">NAD</keyword>
<accession>A0A9X5CAN9</accession>
<dbReference type="PANTHER" id="PTHR43761">
    <property type="entry name" value="D-ISOMER SPECIFIC 2-HYDROXYACID DEHYDROGENASE FAMILY PROTEIN (AFU_ORTHOLOGUE AFUA_1G13630)"/>
    <property type="match status" value="1"/>
</dbReference>
<protein>
    <submittedName>
        <fullName evidence="7">Hydroxyacid dehydrogenase</fullName>
        <ecNumber evidence="7">1.1.1.272</ecNumber>
    </submittedName>
</protein>
<dbReference type="InterPro" id="IPR036291">
    <property type="entry name" value="NAD(P)-bd_dom_sf"/>
</dbReference>
<evidence type="ECO:0000313" key="7">
    <source>
        <dbReference type="EMBL" id="NDO71175.1"/>
    </source>
</evidence>